<dbReference type="AlphaFoldDB" id="A0A402BJN5"/>
<sequence>MPAQTLIIPFRVPEEQDKIFQQQWPATVESFSHTPGFLRARLYAWSPEVTTYVENHIFNMKWLETRFRFTTIIEWDANTYDRADRHIDLVKQNISFPSYPAYYRLYGGIGQAVQAERLQEIKTGQEFTFIVPFEVPEGEEEKMREEYRRVVADMARTDGALGPGLYEIDTQAVAGLASETPFHFFNVAEWLSVADYKAAMDSRRRIKPITFTGHGTYYRLAATYTYTDYKD</sequence>
<dbReference type="SUPFAM" id="SSF54909">
    <property type="entry name" value="Dimeric alpha+beta barrel"/>
    <property type="match status" value="1"/>
</dbReference>
<evidence type="ECO:0008006" key="3">
    <source>
        <dbReference type="Google" id="ProtNLM"/>
    </source>
</evidence>
<evidence type="ECO:0000313" key="2">
    <source>
        <dbReference type="Proteomes" id="UP000287171"/>
    </source>
</evidence>
<name>A0A402BJN5_9CHLR</name>
<comment type="caution">
    <text evidence="1">The sequence shown here is derived from an EMBL/GenBank/DDBJ whole genome shotgun (WGS) entry which is preliminary data.</text>
</comment>
<dbReference type="Gene3D" id="3.30.70.100">
    <property type="match status" value="2"/>
</dbReference>
<organism evidence="1 2">
    <name type="scientific">Dictyobacter alpinus</name>
    <dbReference type="NCBI Taxonomy" id="2014873"/>
    <lineage>
        <taxon>Bacteria</taxon>
        <taxon>Bacillati</taxon>
        <taxon>Chloroflexota</taxon>
        <taxon>Ktedonobacteria</taxon>
        <taxon>Ktedonobacterales</taxon>
        <taxon>Dictyobacteraceae</taxon>
        <taxon>Dictyobacter</taxon>
    </lineage>
</organism>
<dbReference type="RefSeq" id="WP_126631510.1">
    <property type="nucleotide sequence ID" value="NZ_BIFT01000002.1"/>
</dbReference>
<dbReference type="InterPro" id="IPR011008">
    <property type="entry name" value="Dimeric_a/b-barrel"/>
</dbReference>
<accession>A0A402BJN5</accession>
<gene>
    <name evidence="1" type="ORF">KDA_70380</name>
</gene>
<evidence type="ECO:0000313" key="1">
    <source>
        <dbReference type="EMBL" id="GCE31554.1"/>
    </source>
</evidence>
<dbReference type="Proteomes" id="UP000287171">
    <property type="component" value="Unassembled WGS sequence"/>
</dbReference>
<keyword evidence="2" id="KW-1185">Reference proteome</keyword>
<dbReference type="OrthoDB" id="9795593at2"/>
<proteinExistence type="predicted"/>
<protein>
    <recommendedName>
        <fullName evidence="3">ABM domain-containing protein</fullName>
    </recommendedName>
</protein>
<reference evidence="2" key="1">
    <citation type="submission" date="2018-12" db="EMBL/GenBank/DDBJ databases">
        <title>Tengunoibacter tsumagoiensis gen. nov., sp. nov., Dictyobacter kobayashii sp. nov., D. alpinus sp. nov., and D. joshuensis sp. nov. and description of Dictyobacteraceae fam. nov. within the order Ktedonobacterales isolated from Tengu-no-mugimeshi.</title>
        <authorList>
            <person name="Wang C.M."/>
            <person name="Zheng Y."/>
            <person name="Sakai Y."/>
            <person name="Toyoda A."/>
            <person name="Minakuchi Y."/>
            <person name="Abe K."/>
            <person name="Yokota A."/>
            <person name="Yabe S."/>
        </authorList>
    </citation>
    <scope>NUCLEOTIDE SEQUENCE [LARGE SCALE GENOMIC DNA]</scope>
    <source>
        <strain evidence="2">Uno16</strain>
    </source>
</reference>
<dbReference type="EMBL" id="BIFT01000002">
    <property type="protein sequence ID" value="GCE31554.1"/>
    <property type="molecule type" value="Genomic_DNA"/>
</dbReference>